<dbReference type="InterPro" id="IPR037673">
    <property type="entry name" value="MSC/AndL"/>
</dbReference>
<keyword evidence="2 5" id="KW-0812">Transmembrane</keyword>
<dbReference type="GO" id="GO:0016020">
    <property type="term" value="C:membrane"/>
    <property type="evidence" value="ECO:0007669"/>
    <property type="project" value="UniProtKB-SubCell"/>
</dbReference>
<evidence type="ECO:0000256" key="1">
    <source>
        <dbReference type="ARBA" id="ARBA00004141"/>
    </source>
</evidence>
<sequence length="164" mass="18197">MPQLDDNTQQMLRDAENGVRKHTYTAWDSFSNFALRDNVLEVAVGLILAASFTACANSLVTDIILPIISLLPFLSRNLDEKFAILQRGPSYNQTISTGYNTKDQALADGAVVFAYGNFLDKVLRFLLIAIALWSISMIYSTVTKDAIVKKQVKCNLWIPSVCMG</sequence>
<keyword evidence="3 5" id="KW-1133">Transmembrane helix</keyword>
<dbReference type="AlphaFoldDB" id="A0A6G1KN90"/>
<evidence type="ECO:0000313" key="7">
    <source>
        <dbReference type="Proteomes" id="UP000799428"/>
    </source>
</evidence>
<dbReference type="Proteomes" id="UP000799428">
    <property type="component" value="Unassembled WGS sequence"/>
</dbReference>
<dbReference type="EMBL" id="MU005764">
    <property type="protein sequence ID" value="KAF2714366.1"/>
    <property type="molecule type" value="Genomic_DNA"/>
</dbReference>
<dbReference type="InterPro" id="IPR036019">
    <property type="entry name" value="MscL_channel"/>
</dbReference>
<dbReference type="Pfam" id="PF01741">
    <property type="entry name" value="MscL"/>
    <property type="match status" value="1"/>
</dbReference>
<dbReference type="FunFam" id="1.10.1200.120:FF:000004">
    <property type="entry name" value="Ion channel, putative"/>
    <property type="match status" value="1"/>
</dbReference>
<evidence type="ECO:0000256" key="3">
    <source>
        <dbReference type="ARBA" id="ARBA00022989"/>
    </source>
</evidence>
<dbReference type="GO" id="GO:0008381">
    <property type="term" value="F:mechanosensitive monoatomic ion channel activity"/>
    <property type="evidence" value="ECO:0007669"/>
    <property type="project" value="TreeGrafter"/>
</dbReference>
<evidence type="ECO:0000256" key="5">
    <source>
        <dbReference type="SAM" id="Phobius"/>
    </source>
</evidence>
<comment type="subcellular location">
    <subcellularLocation>
        <location evidence="1">Membrane</location>
        <topology evidence="1">Multi-pass membrane protein</topology>
    </subcellularLocation>
</comment>
<evidence type="ECO:0000256" key="2">
    <source>
        <dbReference type="ARBA" id="ARBA00022692"/>
    </source>
</evidence>
<protein>
    <submittedName>
        <fullName evidence="6">Gated mechanosensitive channel</fullName>
    </submittedName>
</protein>
<dbReference type="PANTHER" id="PTHR30266">
    <property type="entry name" value="MECHANOSENSITIVE CHANNEL MSCL"/>
    <property type="match status" value="1"/>
</dbReference>
<feature type="transmembrane region" description="Helical" evidence="5">
    <location>
        <begin position="122"/>
        <end position="142"/>
    </location>
</feature>
<reference evidence="6" key="1">
    <citation type="journal article" date="2020" name="Stud. Mycol.">
        <title>101 Dothideomycetes genomes: a test case for predicting lifestyles and emergence of pathogens.</title>
        <authorList>
            <person name="Haridas S."/>
            <person name="Albert R."/>
            <person name="Binder M."/>
            <person name="Bloem J."/>
            <person name="Labutti K."/>
            <person name="Salamov A."/>
            <person name="Andreopoulos B."/>
            <person name="Baker S."/>
            <person name="Barry K."/>
            <person name="Bills G."/>
            <person name="Bluhm B."/>
            <person name="Cannon C."/>
            <person name="Castanera R."/>
            <person name="Culley D."/>
            <person name="Daum C."/>
            <person name="Ezra D."/>
            <person name="Gonzalez J."/>
            <person name="Henrissat B."/>
            <person name="Kuo A."/>
            <person name="Liang C."/>
            <person name="Lipzen A."/>
            <person name="Lutzoni F."/>
            <person name="Magnuson J."/>
            <person name="Mondo S."/>
            <person name="Nolan M."/>
            <person name="Ohm R."/>
            <person name="Pangilinan J."/>
            <person name="Park H.-J."/>
            <person name="Ramirez L."/>
            <person name="Alfaro M."/>
            <person name="Sun H."/>
            <person name="Tritt A."/>
            <person name="Yoshinaga Y."/>
            <person name="Zwiers L.-H."/>
            <person name="Turgeon B."/>
            <person name="Goodwin S."/>
            <person name="Spatafora J."/>
            <person name="Crous P."/>
            <person name="Grigoriev I."/>
        </authorList>
    </citation>
    <scope>NUCLEOTIDE SEQUENCE</scope>
    <source>
        <strain evidence="6">CBS 279.74</strain>
    </source>
</reference>
<organism evidence="6 7">
    <name type="scientific">Pleomassaria siparia CBS 279.74</name>
    <dbReference type="NCBI Taxonomy" id="1314801"/>
    <lineage>
        <taxon>Eukaryota</taxon>
        <taxon>Fungi</taxon>
        <taxon>Dikarya</taxon>
        <taxon>Ascomycota</taxon>
        <taxon>Pezizomycotina</taxon>
        <taxon>Dothideomycetes</taxon>
        <taxon>Pleosporomycetidae</taxon>
        <taxon>Pleosporales</taxon>
        <taxon>Pleomassariaceae</taxon>
        <taxon>Pleomassaria</taxon>
    </lineage>
</organism>
<keyword evidence="7" id="KW-1185">Reference proteome</keyword>
<proteinExistence type="predicted"/>
<feature type="transmembrane region" description="Helical" evidence="5">
    <location>
        <begin position="42"/>
        <end position="68"/>
    </location>
</feature>
<dbReference type="PANTHER" id="PTHR30266:SF2">
    <property type="entry name" value="LARGE-CONDUCTANCE MECHANOSENSITIVE CHANNEL"/>
    <property type="match status" value="1"/>
</dbReference>
<dbReference type="OrthoDB" id="10010920at2759"/>
<dbReference type="SUPFAM" id="SSF81330">
    <property type="entry name" value="Gated mechanosensitive channel"/>
    <property type="match status" value="1"/>
</dbReference>
<keyword evidence="4 5" id="KW-0472">Membrane</keyword>
<evidence type="ECO:0000313" key="6">
    <source>
        <dbReference type="EMBL" id="KAF2714366.1"/>
    </source>
</evidence>
<gene>
    <name evidence="6" type="ORF">K504DRAFT_477904</name>
</gene>
<accession>A0A6G1KN90</accession>
<dbReference type="Gene3D" id="1.10.1200.120">
    <property type="entry name" value="Large-conductance mechanosensitive channel, MscL, domain 1"/>
    <property type="match status" value="1"/>
</dbReference>
<evidence type="ECO:0000256" key="4">
    <source>
        <dbReference type="ARBA" id="ARBA00023136"/>
    </source>
</evidence>
<name>A0A6G1KN90_9PLEO</name>